<dbReference type="AlphaFoldDB" id="A0A0C2WIV7"/>
<keyword evidence="5" id="KW-1185">Reference proteome</keyword>
<evidence type="ECO:0000256" key="1">
    <source>
        <dbReference type="ARBA" id="ARBA00022574"/>
    </source>
</evidence>
<dbReference type="Pfam" id="PF00400">
    <property type="entry name" value="WD40"/>
    <property type="match status" value="2"/>
</dbReference>
<dbReference type="HOGENOM" id="CLU_000288_57_18_1"/>
<dbReference type="SMART" id="SM00320">
    <property type="entry name" value="WD40"/>
    <property type="match status" value="3"/>
</dbReference>
<feature type="non-terminal residue" evidence="4">
    <location>
        <position position="204"/>
    </location>
</feature>
<evidence type="ECO:0000313" key="5">
    <source>
        <dbReference type="Proteomes" id="UP000054549"/>
    </source>
</evidence>
<evidence type="ECO:0000256" key="3">
    <source>
        <dbReference type="PROSITE-ProRule" id="PRU00221"/>
    </source>
</evidence>
<dbReference type="Proteomes" id="UP000054549">
    <property type="component" value="Unassembled WGS sequence"/>
</dbReference>
<gene>
    <name evidence="4" type="ORF">M378DRAFT_43671</name>
</gene>
<dbReference type="PANTHER" id="PTHR19848">
    <property type="entry name" value="WD40 REPEAT PROTEIN"/>
    <property type="match status" value="1"/>
</dbReference>
<dbReference type="PROSITE" id="PS50082">
    <property type="entry name" value="WD_REPEATS_2"/>
    <property type="match status" value="1"/>
</dbReference>
<organism evidence="4 5">
    <name type="scientific">Amanita muscaria (strain Koide BX008)</name>
    <dbReference type="NCBI Taxonomy" id="946122"/>
    <lineage>
        <taxon>Eukaryota</taxon>
        <taxon>Fungi</taxon>
        <taxon>Dikarya</taxon>
        <taxon>Basidiomycota</taxon>
        <taxon>Agaricomycotina</taxon>
        <taxon>Agaricomycetes</taxon>
        <taxon>Agaricomycetidae</taxon>
        <taxon>Agaricales</taxon>
        <taxon>Pluteineae</taxon>
        <taxon>Amanitaceae</taxon>
        <taxon>Amanita</taxon>
    </lineage>
</organism>
<feature type="non-terminal residue" evidence="4">
    <location>
        <position position="1"/>
    </location>
</feature>
<dbReference type="InterPro" id="IPR015943">
    <property type="entry name" value="WD40/YVTN_repeat-like_dom_sf"/>
</dbReference>
<keyword evidence="2" id="KW-0677">Repeat</keyword>
<dbReference type="InterPro" id="IPR036322">
    <property type="entry name" value="WD40_repeat_dom_sf"/>
</dbReference>
<dbReference type="InParanoid" id="A0A0C2WIV7"/>
<dbReference type="Gene3D" id="2.130.10.10">
    <property type="entry name" value="YVTN repeat-like/Quinoprotein amine dehydrogenase"/>
    <property type="match status" value="1"/>
</dbReference>
<dbReference type="PROSITE" id="PS50294">
    <property type="entry name" value="WD_REPEATS_REGION"/>
    <property type="match status" value="1"/>
</dbReference>
<dbReference type="EMBL" id="KN818452">
    <property type="protein sequence ID" value="KIL56048.1"/>
    <property type="molecule type" value="Genomic_DNA"/>
</dbReference>
<name>A0A0C2WIV7_AMAMK</name>
<keyword evidence="1 3" id="KW-0853">WD repeat</keyword>
<feature type="repeat" description="WD" evidence="3">
    <location>
        <begin position="168"/>
        <end position="204"/>
    </location>
</feature>
<dbReference type="SUPFAM" id="SSF50978">
    <property type="entry name" value="WD40 repeat-like"/>
    <property type="match status" value="1"/>
</dbReference>
<evidence type="ECO:0000313" key="4">
    <source>
        <dbReference type="EMBL" id="KIL56048.1"/>
    </source>
</evidence>
<protein>
    <submittedName>
        <fullName evidence="4">Uncharacterized protein</fullName>
    </submittedName>
</protein>
<proteinExistence type="predicted"/>
<accession>A0A0C2WIV7</accession>
<sequence length="204" mass="22834">KPTPSDLRQLLSDGLRFISKFYEIIERSALHTYYSALPFTPADSLLYRRYIVETLHRDCNVSGTPNQWDALIANLRHGNGVVDNIQFSLDSTMFVSWSDGMLKVWDAVTGAPISTELVTDLDWGSDGFAFSRDGSRIVSWQKESGVKLWDCADGQPTDGFPKRRIAAHRHHRCHIVTLAFSPDGRQFASGSNDGTINLWDGENG</sequence>
<dbReference type="PANTHER" id="PTHR19848:SF8">
    <property type="entry name" value="F-BOX AND WD REPEAT DOMAIN CONTAINING 7"/>
    <property type="match status" value="1"/>
</dbReference>
<dbReference type="STRING" id="946122.A0A0C2WIV7"/>
<dbReference type="InterPro" id="IPR001680">
    <property type="entry name" value="WD40_rpt"/>
</dbReference>
<evidence type="ECO:0000256" key="2">
    <source>
        <dbReference type="ARBA" id="ARBA00022737"/>
    </source>
</evidence>
<dbReference type="OrthoDB" id="3027122at2759"/>
<reference evidence="4 5" key="1">
    <citation type="submission" date="2014-04" db="EMBL/GenBank/DDBJ databases">
        <title>Evolutionary Origins and Diversification of the Mycorrhizal Mutualists.</title>
        <authorList>
            <consortium name="DOE Joint Genome Institute"/>
            <consortium name="Mycorrhizal Genomics Consortium"/>
            <person name="Kohler A."/>
            <person name="Kuo A."/>
            <person name="Nagy L.G."/>
            <person name="Floudas D."/>
            <person name="Copeland A."/>
            <person name="Barry K.W."/>
            <person name="Cichocki N."/>
            <person name="Veneault-Fourrey C."/>
            <person name="LaButti K."/>
            <person name="Lindquist E.A."/>
            <person name="Lipzen A."/>
            <person name="Lundell T."/>
            <person name="Morin E."/>
            <person name="Murat C."/>
            <person name="Riley R."/>
            <person name="Ohm R."/>
            <person name="Sun H."/>
            <person name="Tunlid A."/>
            <person name="Henrissat B."/>
            <person name="Grigoriev I.V."/>
            <person name="Hibbett D.S."/>
            <person name="Martin F."/>
        </authorList>
    </citation>
    <scope>NUCLEOTIDE SEQUENCE [LARGE SCALE GENOMIC DNA]</scope>
    <source>
        <strain evidence="4 5">Koide BX008</strain>
    </source>
</reference>